<evidence type="ECO:0000313" key="1">
    <source>
        <dbReference type="EMBL" id="PYE45781.1"/>
    </source>
</evidence>
<proteinExistence type="predicted"/>
<sequence>MKKINVLQLKQVTEYTCLDDRGPVASSVVHSMIRESVSQNIYIPNDGLTTSYKYKQSQRLETKQMIQNTKLQPKNIWHRHVLRNGANNQRWFDKLQEYRNGV</sequence>
<evidence type="ECO:0000313" key="2">
    <source>
        <dbReference type="Proteomes" id="UP000247790"/>
    </source>
</evidence>
<protein>
    <submittedName>
        <fullName evidence="1">Uncharacterized protein</fullName>
    </submittedName>
</protein>
<dbReference type="AlphaFoldDB" id="A0A2V4VIA1"/>
<reference evidence="1 2" key="1">
    <citation type="submission" date="2018-06" db="EMBL/GenBank/DDBJ databases">
        <title>Genomic Encyclopedia of Type Strains, Phase III (KMG-III): the genomes of soil and plant-associated and newly described type strains.</title>
        <authorList>
            <person name="Whitman W."/>
        </authorList>
    </citation>
    <scope>NUCLEOTIDE SEQUENCE [LARGE SCALE GENOMIC DNA]</scope>
    <source>
        <strain evidence="1 2">CECT 7022</strain>
    </source>
</reference>
<dbReference type="Proteomes" id="UP000247790">
    <property type="component" value="Unassembled WGS sequence"/>
</dbReference>
<name>A0A2V4VIA1_PAEBA</name>
<accession>A0A2V4VIA1</accession>
<organism evidence="1 2">
    <name type="scientific">Paenibacillus barcinonensis</name>
    <dbReference type="NCBI Taxonomy" id="198119"/>
    <lineage>
        <taxon>Bacteria</taxon>
        <taxon>Bacillati</taxon>
        <taxon>Bacillota</taxon>
        <taxon>Bacilli</taxon>
        <taxon>Bacillales</taxon>
        <taxon>Paenibacillaceae</taxon>
        <taxon>Paenibacillus</taxon>
    </lineage>
</organism>
<gene>
    <name evidence="1" type="ORF">DFQ00_11617</name>
</gene>
<comment type="caution">
    <text evidence="1">The sequence shown here is derived from an EMBL/GenBank/DDBJ whole genome shotgun (WGS) entry which is preliminary data.</text>
</comment>
<dbReference type="EMBL" id="QJSW01000016">
    <property type="protein sequence ID" value="PYE45781.1"/>
    <property type="molecule type" value="Genomic_DNA"/>
</dbReference>